<reference evidence="4" key="2">
    <citation type="submission" date="2019-06" db="EMBL/GenBank/DDBJ databases">
        <title>Co-occurence of chitin degradation, pigmentation and bioactivity in marine Pseudoalteromonas.</title>
        <authorList>
            <person name="Sonnenschein E.C."/>
            <person name="Bech P.K."/>
        </authorList>
    </citation>
    <scope>NUCLEOTIDE SEQUENCE [LARGE SCALE GENOMIC DNA]</scope>
    <source>
        <strain evidence="4">S2231</strain>
    </source>
</reference>
<dbReference type="Proteomes" id="UP000307706">
    <property type="component" value="Unassembled WGS sequence"/>
</dbReference>
<gene>
    <name evidence="2" type="ORF">CWB96_18705</name>
    <name evidence="1" type="ORF">CWB97_02780</name>
</gene>
<comment type="caution">
    <text evidence="2">The sequence shown here is derived from an EMBL/GenBank/DDBJ whole genome shotgun (WGS) entry which is preliminary data.</text>
</comment>
<organism evidence="2 4">
    <name type="scientific">Pseudoalteromonas citrea</name>
    <dbReference type="NCBI Taxonomy" id="43655"/>
    <lineage>
        <taxon>Bacteria</taxon>
        <taxon>Pseudomonadati</taxon>
        <taxon>Pseudomonadota</taxon>
        <taxon>Gammaproteobacteria</taxon>
        <taxon>Alteromonadales</taxon>
        <taxon>Pseudoalteromonadaceae</taxon>
        <taxon>Pseudoalteromonas</taxon>
    </lineage>
</organism>
<dbReference type="EMBL" id="PNCK01000011">
    <property type="protein sequence ID" value="TMP46044.1"/>
    <property type="molecule type" value="Genomic_DNA"/>
</dbReference>
<protein>
    <submittedName>
        <fullName evidence="2">Uncharacterized protein</fullName>
    </submittedName>
</protein>
<reference evidence="2" key="3">
    <citation type="submission" date="2019-09" db="EMBL/GenBank/DDBJ databases">
        <title>Co-occurence of chitin degradation, pigmentation and bioactivity in marine Pseudoalteromonas.</title>
        <authorList>
            <person name="Sonnenschein E.C."/>
            <person name="Bech P.K."/>
        </authorList>
    </citation>
    <scope>NUCLEOTIDE SEQUENCE</scope>
    <source>
        <strain evidence="2">S2231</strain>
        <strain evidence="1 3">S2233</strain>
    </source>
</reference>
<dbReference type="AlphaFoldDB" id="A0A5S3XJW6"/>
<accession>A0A5S3XJW6</accession>
<evidence type="ECO:0000313" key="1">
    <source>
        <dbReference type="EMBL" id="TMP46044.1"/>
    </source>
</evidence>
<dbReference type="Proteomes" id="UP000305730">
    <property type="component" value="Unassembled WGS sequence"/>
</dbReference>
<name>A0A5S3XJW6_9GAMM</name>
<keyword evidence="3" id="KW-1185">Reference proteome</keyword>
<evidence type="ECO:0000313" key="2">
    <source>
        <dbReference type="EMBL" id="TMP54750.1"/>
    </source>
</evidence>
<proteinExistence type="predicted"/>
<reference evidence="3 4" key="1">
    <citation type="submission" date="2017-12" db="EMBL/GenBank/DDBJ databases">
        <authorList>
            <person name="Paulsen S."/>
            <person name="Gram L.K."/>
        </authorList>
    </citation>
    <scope>NUCLEOTIDE SEQUENCE [LARGE SCALE GENOMIC DNA]</scope>
    <source>
        <strain evidence="2 4">S2231</strain>
        <strain evidence="1 3">S2233</strain>
    </source>
</reference>
<dbReference type="EMBL" id="PNCL01000114">
    <property type="protein sequence ID" value="TMP54750.1"/>
    <property type="molecule type" value="Genomic_DNA"/>
</dbReference>
<sequence>MKNIQLLLGKKKANLLLVINTTLKEIIMIIKSMLAAMLLISALPTSAASSVWRVYELPMWVGCHAAEYHFKKEFPNATNLTCVVVSGSGSMGNYGFKVTGTI</sequence>
<evidence type="ECO:0000313" key="3">
    <source>
        <dbReference type="Proteomes" id="UP000305730"/>
    </source>
</evidence>
<evidence type="ECO:0000313" key="4">
    <source>
        <dbReference type="Proteomes" id="UP000307706"/>
    </source>
</evidence>